<evidence type="ECO:0000259" key="4">
    <source>
        <dbReference type="Pfam" id="PF08022"/>
    </source>
</evidence>
<evidence type="ECO:0000313" key="7">
    <source>
        <dbReference type="Proteomes" id="UP001334248"/>
    </source>
</evidence>
<dbReference type="PANTHER" id="PTHR32361:SF26">
    <property type="entry name" value="FAD-BINDING 8 DOMAIN-CONTAINING PROTEIN-RELATED"/>
    <property type="match status" value="1"/>
</dbReference>
<keyword evidence="1" id="KW-0813">Transport</keyword>
<dbReference type="EMBL" id="JAVHJV010000013">
    <property type="protein sequence ID" value="KAK5938216.1"/>
    <property type="molecule type" value="Genomic_DNA"/>
</dbReference>
<proteinExistence type="predicted"/>
<dbReference type="InterPro" id="IPR013121">
    <property type="entry name" value="Fe_red_NAD-bd_6"/>
</dbReference>
<keyword evidence="3" id="KW-0560">Oxidoreductase</keyword>
<dbReference type="CDD" id="cd06186">
    <property type="entry name" value="NOX_Duox_like_FAD_NADP"/>
    <property type="match status" value="1"/>
</dbReference>
<protein>
    <recommendedName>
        <fullName evidence="8">FAD-binding FR-type domain-containing protein</fullName>
    </recommendedName>
</protein>
<dbReference type="Gene3D" id="3.40.50.80">
    <property type="entry name" value="Nucleotide-binding domain of ferredoxin-NADP reductase (FNR) module"/>
    <property type="match status" value="1"/>
</dbReference>
<evidence type="ECO:0008006" key="8">
    <source>
        <dbReference type="Google" id="ProtNLM"/>
    </source>
</evidence>
<sequence>MDNATRVAIWTPRRYLVRPGQYINIWMPGLNLRSFWESHPFYVVFAHHRGHGTLLELMVQPQRGWTARLWMYARPTAPNHIEAVFPSPDTHLVLFSGPHGGSIRVEEYGVVVLVASGWGLMGQMPYLQALIRGHREGVMKARRIHLIWQLNTAAEGAAAHTLLNRTLAQDTTGDSDFFNISVYRRQERTELQLGRRVTSHAGVADWQAIIADEVAWSPQDIEHRAQVSSLDQLPLLNPSAFAIDQRQTIVMVSATANIRRLVHQACRPHVSPRVRLVELEFQPEDDLSDDETPAADPPS</sequence>
<evidence type="ECO:0000259" key="5">
    <source>
        <dbReference type="Pfam" id="PF08030"/>
    </source>
</evidence>
<dbReference type="Proteomes" id="UP001334248">
    <property type="component" value="Unassembled WGS sequence"/>
</dbReference>
<accession>A0ABR0RC64</accession>
<name>A0ABR0RC64_9EURO</name>
<dbReference type="PANTHER" id="PTHR32361">
    <property type="entry name" value="FERRIC/CUPRIC REDUCTASE TRANSMEMBRANE COMPONENT"/>
    <property type="match status" value="1"/>
</dbReference>
<evidence type="ECO:0000256" key="2">
    <source>
        <dbReference type="ARBA" id="ARBA00022982"/>
    </source>
</evidence>
<keyword evidence="7" id="KW-1185">Reference proteome</keyword>
<dbReference type="Pfam" id="PF08030">
    <property type="entry name" value="NAD_binding_6"/>
    <property type="match status" value="1"/>
</dbReference>
<keyword evidence="2" id="KW-0249">Electron transport</keyword>
<evidence type="ECO:0000256" key="1">
    <source>
        <dbReference type="ARBA" id="ARBA00022448"/>
    </source>
</evidence>
<gene>
    <name evidence="6" type="ORF">PMZ80_009186</name>
</gene>
<dbReference type="InterPro" id="IPR039261">
    <property type="entry name" value="FNR_nucleotide-bd"/>
</dbReference>
<reference evidence="6 7" key="1">
    <citation type="journal article" date="2023" name="Res Sq">
        <title>Genomic and morphological characterization of Knufia obscura isolated from the Mars 2020 spacecraft assembly facility.</title>
        <authorList>
            <person name="Chander A.M."/>
            <person name="Teixeira M.M."/>
            <person name="Singh N.K."/>
            <person name="Williams M.P."/>
            <person name="Parker C.W."/>
            <person name="Leo P."/>
            <person name="Stajich J.E."/>
            <person name="Torok T."/>
            <person name="Tighe S."/>
            <person name="Mason C.E."/>
            <person name="Venkateswaran K."/>
        </authorList>
    </citation>
    <scope>NUCLEOTIDE SEQUENCE [LARGE SCALE GENOMIC DNA]</scope>
    <source>
        <strain evidence="6 7">CCFEE 5817</strain>
    </source>
</reference>
<dbReference type="Pfam" id="PF08022">
    <property type="entry name" value="FAD_binding_8"/>
    <property type="match status" value="1"/>
</dbReference>
<dbReference type="RefSeq" id="XP_064726306.1">
    <property type="nucleotide sequence ID" value="XM_064877581.1"/>
</dbReference>
<comment type="caution">
    <text evidence="6">The sequence shown here is derived from an EMBL/GenBank/DDBJ whole genome shotgun (WGS) entry which is preliminary data.</text>
</comment>
<dbReference type="InterPro" id="IPR013112">
    <property type="entry name" value="FAD-bd_8"/>
</dbReference>
<feature type="domain" description="FAD-binding 8" evidence="4">
    <location>
        <begin position="8"/>
        <end position="100"/>
    </location>
</feature>
<evidence type="ECO:0000313" key="6">
    <source>
        <dbReference type="EMBL" id="KAK5938216.1"/>
    </source>
</evidence>
<evidence type="ECO:0000256" key="3">
    <source>
        <dbReference type="ARBA" id="ARBA00023002"/>
    </source>
</evidence>
<dbReference type="InterPro" id="IPR051410">
    <property type="entry name" value="Ferric/Cupric_Reductase"/>
</dbReference>
<feature type="domain" description="Ferric reductase NAD binding" evidence="5">
    <location>
        <begin position="108"/>
        <end position="202"/>
    </location>
</feature>
<dbReference type="GeneID" id="90002635"/>
<organism evidence="6 7">
    <name type="scientific">Knufia obscura</name>
    <dbReference type="NCBI Taxonomy" id="1635080"/>
    <lineage>
        <taxon>Eukaryota</taxon>
        <taxon>Fungi</taxon>
        <taxon>Dikarya</taxon>
        <taxon>Ascomycota</taxon>
        <taxon>Pezizomycotina</taxon>
        <taxon>Eurotiomycetes</taxon>
        <taxon>Chaetothyriomycetidae</taxon>
        <taxon>Chaetothyriales</taxon>
        <taxon>Trichomeriaceae</taxon>
        <taxon>Knufia</taxon>
    </lineage>
</organism>